<sequence length="604" mass="63194">MLSWRNLLLVLVVALCLASLAEADGAAAAKKKKHCKKDARVCADGSKVYRNIEYDCEYDMCPEEADDRNDDTDDDGFVDDDDDAKTAPTTAAPSSCDLACPRDIDYKCGSDGKTYDNLCLLQVAMCKTPTIRLAGAGACAPSTSVAAVGAAASLAPATTAAAAASSSSCVTPCLEILQEVCGSNGKTYPNFCELSNAACTEMGLHPIFEGACDAPPTNLRPATTAAAVVAAAAVPVTTSTCITPCPEILQQVCGSDKKTYDNHCALKNAICTNPALTLVMEGACAATPVSTTTAVAPHAVESATTLTTAAPATTPHPHKKDTDAPASTTTTASAAVLPVLPASNRPLAPTTWTTVPTAPLAVLASVARAFAPYNRTYAYVSVTPVVVELNATATVDNLPSLYHVIAHVIVRLDDEMQVLDGRFSLLLAPAGGAIDVRDDAPVSWTLTGCSLYDDRWNTFTNWLTVDIATGAAVCETPRDKARFDKQPLQFATNTPETQTYLAMARDVVHGIVQNKTELAGAAIASGAVGALLLSGLFGLVFRRRHQQAATRADQTGDKETDELESIPLSQQTPNPTPAAKTLSDVEVDVAVEPTPRDAEEGQFQ</sequence>
<feature type="domain" description="Kazal-like" evidence="7">
    <location>
        <begin position="235"/>
        <end position="286"/>
    </location>
</feature>
<reference evidence="8" key="2">
    <citation type="submission" date="2019-06" db="EMBL/GenBank/DDBJ databases">
        <title>Genomics analysis of Aphanomyces spp. identifies a new class of oomycete effector associated with host adaptation.</title>
        <authorList>
            <person name="Gaulin E."/>
        </authorList>
    </citation>
    <scope>NUCLEOTIDE SEQUENCE</scope>
    <source>
        <strain evidence="8">CBS 578.67</strain>
    </source>
</reference>
<feature type="chain" id="PRO_5036355397" evidence="6">
    <location>
        <begin position="24"/>
        <end position="604"/>
    </location>
</feature>
<dbReference type="CDD" id="cd00104">
    <property type="entry name" value="KAZAL_FS"/>
    <property type="match status" value="3"/>
</dbReference>
<keyword evidence="3" id="KW-1015">Disulfide bond</keyword>
<dbReference type="SUPFAM" id="SSF100895">
    <property type="entry name" value="Kazal-type serine protease inhibitors"/>
    <property type="match status" value="3"/>
</dbReference>
<accession>A0A485KE87</accession>
<keyword evidence="5" id="KW-1133">Transmembrane helix</keyword>
<evidence type="ECO:0000313" key="9">
    <source>
        <dbReference type="EMBL" id="VFT83020.1"/>
    </source>
</evidence>
<feature type="region of interest" description="Disordered" evidence="4">
    <location>
        <begin position="549"/>
        <end position="604"/>
    </location>
</feature>
<dbReference type="OrthoDB" id="126772at2759"/>
<keyword evidence="5" id="KW-0812">Transmembrane</keyword>
<evidence type="ECO:0000256" key="3">
    <source>
        <dbReference type="ARBA" id="ARBA00023157"/>
    </source>
</evidence>
<feature type="signal peptide" evidence="6">
    <location>
        <begin position="1"/>
        <end position="23"/>
    </location>
</feature>
<feature type="domain" description="Kazal-like" evidence="7">
    <location>
        <begin position="90"/>
        <end position="141"/>
    </location>
</feature>
<evidence type="ECO:0000313" key="8">
    <source>
        <dbReference type="EMBL" id="KAF0709278.1"/>
    </source>
</evidence>
<name>A0A485KE87_9STRA</name>
<dbReference type="SMART" id="SM00280">
    <property type="entry name" value="KAZAL"/>
    <property type="match status" value="3"/>
</dbReference>
<keyword evidence="1" id="KW-0646">Protease inhibitor</keyword>
<dbReference type="PROSITE" id="PS51465">
    <property type="entry name" value="KAZAL_2"/>
    <property type="match status" value="3"/>
</dbReference>
<dbReference type="Proteomes" id="UP000332933">
    <property type="component" value="Unassembled WGS sequence"/>
</dbReference>
<keyword evidence="10" id="KW-1185">Reference proteome</keyword>
<evidence type="ECO:0000256" key="1">
    <source>
        <dbReference type="ARBA" id="ARBA00022690"/>
    </source>
</evidence>
<dbReference type="Pfam" id="PF00050">
    <property type="entry name" value="Kazal_1"/>
    <property type="match status" value="1"/>
</dbReference>
<feature type="region of interest" description="Disordered" evidence="4">
    <location>
        <begin position="65"/>
        <end position="90"/>
    </location>
</feature>
<dbReference type="Pfam" id="PF07648">
    <property type="entry name" value="Kazal_2"/>
    <property type="match status" value="2"/>
</dbReference>
<evidence type="ECO:0000256" key="5">
    <source>
        <dbReference type="SAM" id="Phobius"/>
    </source>
</evidence>
<dbReference type="InterPro" id="IPR050653">
    <property type="entry name" value="Prot_Inhib_GrowthFact_Antg"/>
</dbReference>
<dbReference type="PANTHER" id="PTHR10913">
    <property type="entry name" value="FOLLISTATIN-RELATED"/>
    <property type="match status" value="1"/>
</dbReference>
<keyword evidence="6" id="KW-0732">Signal</keyword>
<evidence type="ECO:0000256" key="2">
    <source>
        <dbReference type="ARBA" id="ARBA00022900"/>
    </source>
</evidence>
<feature type="transmembrane region" description="Helical" evidence="5">
    <location>
        <begin position="518"/>
        <end position="541"/>
    </location>
</feature>
<feature type="domain" description="Kazal-like" evidence="7">
    <location>
        <begin position="163"/>
        <end position="214"/>
    </location>
</feature>
<dbReference type="CDD" id="cd12087">
    <property type="entry name" value="TM_EGFR-like"/>
    <property type="match status" value="1"/>
</dbReference>
<keyword evidence="5" id="KW-0472">Membrane</keyword>
<evidence type="ECO:0000256" key="4">
    <source>
        <dbReference type="SAM" id="MobiDB-lite"/>
    </source>
</evidence>
<dbReference type="EMBL" id="VJMH01002301">
    <property type="protein sequence ID" value="KAF0709278.1"/>
    <property type="molecule type" value="Genomic_DNA"/>
</dbReference>
<feature type="compositionally biased region" description="Acidic residues" evidence="4">
    <location>
        <begin position="65"/>
        <end position="83"/>
    </location>
</feature>
<dbReference type="GO" id="GO:0005576">
    <property type="term" value="C:extracellular region"/>
    <property type="evidence" value="ECO:0007669"/>
    <property type="project" value="TreeGrafter"/>
</dbReference>
<evidence type="ECO:0000313" key="10">
    <source>
        <dbReference type="Proteomes" id="UP000332933"/>
    </source>
</evidence>
<dbReference type="PANTHER" id="PTHR10913:SF45">
    <property type="entry name" value="FOLLISTATIN, ISOFORM A-RELATED"/>
    <property type="match status" value="1"/>
</dbReference>
<dbReference type="InterPro" id="IPR036058">
    <property type="entry name" value="Kazal_dom_sf"/>
</dbReference>
<evidence type="ECO:0000256" key="6">
    <source>
        <dbReference type="SAM" id="SignalP"/>
    </source>
</evidence>
<feature type="compositionally biased region" description="Basic and acidic residues" evidence="4">
    <location>
        <begin position="594"/>
        <end position="604"/>
    </location>
</feature>
<protein>
    <submittedName>
        <fullName evidence="9">Aste57867_6006 protein</fullName>
    </submittedName>
</protein>
<dbReference type="Gene3D" id="3.30.60.30">
    <property type="match status" value="3"/>
</dbReference>
<dbReference type="AlphaFoldDB" id="A0A485KE87"/>
<keyword evidence="2" id="KW-0722">Serine protease inhibitor</keyword>
<organism evidence="9 10">
    <name type="scientific">Aphanomyces stellatus</name>
    <dbReference type="NCBI Taxonomy" id="120398"/>
    <lineage>
        <taxon>Eukaryota</taxon>
        <taxon>Sar</taxon>
        <taxon>Stramenopiles</taxon>
        <taxon>Oomycota</taxon>
        <taxon>Saprolegniomycetes</taxon>
        <taxon>Saprolegniales</taxon>
        <taxon>Verrucalvaceae</taxon>
        <taxon>Aphanomyces</taxon>
    </lineage>
</organism>
<dbReference type="InterPro" id="IPR002350">
    <property type="entry name" value="Kazal_dom"/>
</dbReference>
<evidence type="ECO:0000259" key="7">
    <source>
        <dbReference type="PROSITE" id="PS51465"/>
    </source>
</evidence>
<reference evidence="9 10" key="1">
    <citation type="submission" date="2019-03" db="EMBL/GenBank/DDBJ databases">
        <authorList>
            <person name="Gaulin E."/>
            <person name="Dumas B."/>
        </authorList>
    </citation>
    <scope>NUCLEOTIDE SEQUENCE [LARGE SCALE GENOMIC DNA]</scope>
    <source>
        <strain evidence="9">CBS 568.67</strain>
    </source>
</reference>
<proteinExistence type="predicted"/>
<dbReference type="EMBL" id="CAADRA010002303">
    <property type="protein sequence ID" value="VFT83020.1"/>
    <property type="molecule type" value="Genomic_DNA"/>
</dbReference>
<feature type="region of interest" description="Disordered" evidence="4">
    <location>
        <begin position="307"/>
        <end position="328"/>
    </location>
</feature>
<gene>
    <name evidence="9" type="primary">Aste57867_6006</name>
    <name evidence="8" type="ORF">As57867_005992</name>
    <name evidence="9" type="ORF">ASTE57867_6006</name>
</gene>